<dbReference type="InterPro" id="IPR011050">
    <property type="entry name" value="Pectin_lyase_fold/virulence"/>
</dbReference>
<keyword evidence="2" id="KW-1185">Reference proteome</keyword>
<dbReference type="EMBL" id="JABBXH010000006">
    <property type="protein sequence ID" value="NMP33044.1"/>
    <property type="molecule type" value="Genomic_DNA"/>
</dbReference>
<evidence type="ECO:0000313" key="2">
    <source>
        <dbReference type="Proteomes" id="UP000568664"/>
    </source>
</evidence>
<protein>
    <recommendedName>
        <fullName evidence="3">Right handed beta helix domain-containing protein</fullName>
    </recommendedName>
</protein>
<dbReference type="SUPFAM" id="SSF51126">
    <property type="entry name" value="Pectin lyase-like"/>
    <property type="match status" value="1"/>
</dbReference>
<organism evidence="1 2">
    <name type="scientific">Thalassotalea algicola</name>
    <dbReference type="NCBI Taxonomy" id="2716224"/>
    <lineage>
        <taxon>Bacteria</taxon>
        <taxon>Pseudomonadati</taxon>
        <taxon>Pseudomonadota</taxon>
        <taxon>Gammaproteobacteria</taxon>
        <taxon>Alteromonadales</taxon>
        <taxon>Colwelliaceae</taxon>
        <taxon>Thalassotalea</taxon>
    </lineage>
</organism>
<gene>
    <name evidence="1" type="ORF">HII17_15915</name>
</gene>
<evidence type="ECO:0000313" key="1">
    <source>
        <dbReference type="EMBL" id="NMP33044.1"/>
    </source>
</evidence>
<comment type="caution">
    <text evidence="1">The sequence shown here is derived from an EMBL/GenBank/DDBJ whole genome shotgun (WGS) entry which is preliminary data.</text>
</comment>
<evidence type="ECO:0008006" key="3">
    <source>
        <dbReference type="Google" id="ProtNLM"/>
    </source>
</evidence>
<dbReference type="Proteomes" id="UP000568664">
    <property type="component" value="Unassembled WGS sequence"/>
</dbReference>
<proteinExistence type="predicted"/>
<name>A0A7Y0LF54_9GAMM</name>
<accession>A0A7Y0LF54</accession>
<dbReference type="RefSeq" id="WP_169076367.1">
    <property type="nucleotide sequence ID" value="NZ_JABBXH010000006.1"/>
</dbReference>
<dbReference type="Gene3D" id="2.160.20.10">
    <property type="entry name" value="Single-stranded right-handed beta-helix, Pectin lyase-like"/>
    <property type="match status" value="1"/>
</dbReference>
<dbReference type="InterPro" id="IPR012334">
    <property type="entry name" value="Pectin_lyas_fold"/>
</dbReference>
<dbReference type="AlphaFoldDB" id="A0A7Y0LF54"/>
<sequence length="329" mass="35945">MRLECTFVISFFLVIVNWPAKASEKITGSGVFLNNEPVPSISYALKRAFDGSEILIKAGVYNDGGVLNANSVTIRGEIGTHLKGYAAEGKATLIINGNDTQILNIECSGVRVSDGNGACIRLKGENLTIENVFFHDSEQGMLSGKNSGTVTIENSRFERLGFAGRAHAIYVGGGELYIHNSKFLSSKDEGHEIKSRAEKTIISNSTIASLNEKDSRLLDIPNGGVLSIKNSVLQQGNNTSNWNLIGYGLEGIKHKKNTVDIKRNIFILDRDGGSLVFHKRGNVEDISLTENIIVGKFHDTNLIEDNFVFENRGVAGIKAFPFLPERQLD</sequence>
<reference evidence="1 2" key="1">
    <citation type="submission" date="2020-04" db="EMBL/GenBank/DDBJ databases">
        <title>Thalassotalea sp. M1531, isolated from the surface of marine red alga.</title>
        <authorList>
            <person name="Pang L."/>
            <person name="Lu D.-C."/>
        </authorList>
    </citation>
    <scope>NUCLEOTIDE SEQUENCE [LARGE SCALE GENOMIC DNA]</scope>
    <source>
        <strain evidence="1 2">M1531</strain>
    </source>
</reference>